<dbReference type="Pfam" id="PF06161">
    <property type="entry name" value="DUF975"/>
    <property type="match status" value="1"/>
</dbReference>
<keyword evidence="1" id="KW-0472">Membrane</keyword>
<feature type="transmembrane region" description="Helical" evidence="1">
    <location>
        <begin position="169"/>
        <end position="188"/>
    </location>
</feature>
<dbReference type="AlphaFoldDB" id="A0A0R1WN47"/>
<dbReference type="PATRIC" id="fig|1423774.3.peg.1158"/>
<feature type="transmembrane region" description="Helical" evidence="1">
    <location>
        <begin position="145"/>
        <end position="163"/>
    </location>
</feature>
<dbReference type="PANTHER" id="PTHR40076:SF1">
    <property type="entry name" value="MEMBRANE PROTEIN"/>
    <property type="match status" value="1"/>
</dbReference>
<name>A0A0R1WN47_9LACO</name>
<keyword evidence="1" id="KW-1133">Transmembrane helix</keyword>
<reference evidence="2 3" key="1">
    <citation type="journal article" date="2015" name="Genome Announc.">
        <title>Expanding the biotechnology potential of lactobacilli through comparative genomics of 213 strains and associated genera.</title>
        <authorList>
            <person name="Sun Z."/>
            <person name="Harris H.M."/>
            <person name="McCann A."/>
            <person name="Guo C."/>
            <person name="Argimon S."/>
            <person name="Zhang W."/>
            <person name="Yang X."/>
            <person name="Jeffery I.B."/>
            <person name="Cooney J.C."/>
            <person name="Kagawa T.F."/>
            <person name="Liu W."/>
            <person name="Song Y."/>
            <person name="Salvetti E."/>
            <person name="Wrobel A."/>
            <person name="Rasinkangas P."/>
            <person name="Parkhill J."/>
            <person name="Rea M.C."/>
            <person name="O'Sullivan O."/>
            <person name="Ritari J."/>
            <person name="Douillard F.P."/>
            <person name="Paul Ross R."/>
            <person name="Yang R."/>
            <person name="Briner A.E."/>
            <person name="Felis G.E."/>
            <person name="de Vos W.M."/>
            <person name="Barrangou R."/>
            <person name="Klaenhammer T.R."/>
            <person name="Caufield P.W."/>
            <person name="Cui Y."/>
            <person name="Zhang H."/>
            <person name="O'Toole P.W."/>
        </authorList>
    </citation>
    <scope>NUCLEOTIDE SEQUENCE [LARGE SCALE GENOMIC DNA]</scope>
    <source>
        <strain evidence="2 3">DSM 16982</strain>
    </source>
</reference>
<keyword evidence="1" id="KW-0812">Transmembrane</keyword>
<protein>
    <submittedName>
        <fullName evidence="2">Integral membrane protein</fullName>
    </submittedName>
</protein>
<feature type="transmembrane region" description="Helical" evidence="1">
    <location>
        <begin position="34"/>
        <end position="55"/>
    </location>
</feature>
<dbReference type="STRING" id="1423774.FD31_GL001112"/>
<organism evidence="2 3">
    <name type="scientific">Companilactobacillus nantensis DSM 16982</name>
    <dbReference type="NCBI Taxonomy" id="1423774"/>
    <lineage>
        <taxon>Bacteria</taxon>
        <taxon>Bacillati</taxon>
        <taxon>Bacillota</taxon>
        <taxon>Bacilli</taxon>
        <taxon>Lactobacillales</taxon>
        <taxon>Lactobacillaceae</taxon>
        <taxon>Companilactobacillus</taxon>
    </lineage>
</organism>
<evidence type="ECO:0000313" key="3">
    <source>
        <dbReference type="Proteomes" id="UP000051302"/>
    </source>
</evidence>
<evidence type="ECO:0000256" key="1">
    <source>
        <dbReference type="SAM" id="Phobius"/>
    </source>
</evidence>
<dbReference type="InterPro" id="IPR010380">
    <property type="entry name" value="DUF975"/>
</dbReference>
<dbReference type="PANTHER" id="PTHR40076">
    <property type="entry name" value="MEMBRANE PROTEIN-RELATED"/>
    <property type="match status" value="1"/>
</dbReference>
<accession>A0A0R1WN47</accession>
<sequence>MRGVLMNNNYNRISAIEIRREAHRAFRKDIRGNIPLNVIPILLRFLAVFFGTKLYTTWMANLNVNLADPGQTSRRLTEISNNMANDPSSMEKYMLTLTPATSVVVYAFMFFFIMVCVGVSYTILDKLRNPDYQVNALRDGLQTFSGRYFFPMIFITALFALFLEAGFMLYIIPGIWFLMIFSQVFLVFKDDVEENGKWTLRMAFSTFNRSSVLMRGYKWTYFSLCLEFFFWEILNAMTHELLSVWLQPYEQLTMTIFYQKVLENNQKNQQR</sequence>
<evidence type="ECO:0000313" key="2">
    <source>
        <dbReference type="EMBL" id="KRM15692.1"/>
    </source>
</evidence>
<comment type="caution">
    <text evidence="2">The sequence shown here is derived from an EMBL/GenBank/DDBJ whole genome shotgun (WGS) entry which is preliminary data.</text>
</comment>
<dbReference type="EMBL" id="AZFV01000020">
    <property type="protein sequence ID" value="KRM15692.1"/>
    <property type="molecule type" value="Genomic_DNA"/>
</dbReference>
<keyword evidence="3" id="KW-1185">Reference proteome</keyword>
<dbReference type="Proteomes" id="UP000051302">
    <property type="component" value="Unassembled WGS sequence"/>
</dbReference>
<proteinExistence type="predicted"/>
<gene>
    <name evidence="2" type="ORF">FD31_GL001112</name>
</gene>
<feature type="transmembrane region" description="Helical" evidence="1">
    <location>
        <begin position="103"/>
        <end position="124"/>
    </location>
</feature>